<dbReference type="InterPro" id="IPR013101">
    <property type="entry name" value="LRR_PRU1-like"/>
</dbReference>
<accession>A0AAU9SFW4</accession>
<dbReference type="InterPro" id="IPR006566">
    <property type="entry name" value="FBD"/>
</dbReference>
<dbReference type="Proteomes" id="UP000836841">
    <property type="component" value="Chromosome 5"/>
</dbReference>
<dbReference type="Pfam" id="PF07723">
    <property type="entry name" value="LRR_2"/>
    <property type="match status" value="1"/>
</dbReference>
<gene>
    <name evidence="2" type="ORF">TAV2_LOCUS17143</name>
</gene>
<feature type="domain" description="F-box" evidence="1">
    <location>
        <begin position="53"/>
        <end position="89"/>
    </location>
</feature>
<dbReference type="SMART" id="SM00256">
    <property type="entry name" value="FBOX"/>
    <property type="match status" value="1"/>
</dbReference>
<evidence type="ECO:0000313" key="2">
    <source>
        <dbReference type="EMBL" id="CAH2064218.1"/>
    </source>
</evidence>
<dbReference type="InterPro" id="IPR036047">
    <property type="entry name" value="F-box-like_dom_sf"/>
</dbReference>
<dbReference type="InterPro" id="IPR001810">
    <property type="entry name" value="F-box_dom"/>
</dbReference>
<evidence type="ECO:0000259" key="1">
    <source>
        <dbReference type="PROSITE" id="PS50181"/>
    </source>
</evidence>
<dbReference type="EMBL" id="OU466861">
    <property type="protein sequence ID" value="CAH2064218.1"/>
    <property type="molecule type" value="Genomic_DNA"/>
</dbReference>
<dbReference type="AlphaFoldDB" id="A0AAU9SFW4"/>
<organism evidence="2 3">
    <name type="scientific">Thlaspi arvense</name>
    <name type="common">Field penny-cress</name>
    <dbReference type="NCBI Taxonomy" id="13288"/>
    <lineage>
        <taxon>Eukaryota</taxon>
        <taxon>Viridiplantae</taxon>
        <taxon>Streptophyta</taxon>
        <taxon>Embryophyta</taxon>
        <taxon>Tracheophyta</taxon>
        <taxon>Spermatophyta</taxon>
        <taxon>Magnoliopsida</taxon>
        <taxon>eudicotyledons</taxon>
        <taxon>Gunneridae</taxon>
        <taxon>Pentapetalae</taxon>
        <taxon>rosids</taxon>
        <taxon>malvids</taxon>
        <taxon>Brassicales</taxon>
        <taxon>Brassicaceae</taxon>
        <taxon>Thlaspideae</taxon>
        <taxon>Thlaspi</taxon>
    </lineage>
</organism>
<keyword evidence="3" id="KW-1185">Reference proteome</keyword>
<reference evidence="2 3" key="1">
    <citation type="submission" date="2022-03" db="EMBL/GenBank/DDBJ databases">
        <authorList>
            <person name="Nunn A."/>
            <person name="Chopra R."/>
            <person name="Nunn A."/>
            <person name="Contreras Garrido A."/>
        </authorList>
    </citation>
    <scope>NUCLEOTIDE SEQUENCE [LARGE SCALE GENOMIC DNA]</scope>
</reference>
<dbReference type="Pfam" id="PF00646">
    <property type="entry name" value="F-box"/>
    <property type="match status" value="1"/>
</dbReference>
<dbReference type="SUPFAM" id="SSF81383">
    <property type="entry name" value="F-box domain"/>
    <property type="match status" value="1"/>
</dbReference>
<evidence type="ECO:0000313" key="3">
    <source>
        <dbReference type="Proteomes" id="UP000836841"/>
    </source>
</evidence>
<dbReference type="InterPro" id="IPR050232">
    <property type="entry name" value="FBL13/AtMIF1-like"/>
</dbReference>
<dbReference type="Pfam" id="PF08387">
    <property type="entry name" value="FBD"/>
    <property type="match status" value="1"/>
</dbReference>
<sequence>MSGELFIVAASSLHAAYVISILLEQGIPILLEQTYRRFPKKRAKSQRIGVVEEDRIGALPDDLLVKILSLVPTKDAVATMVLSKRWRSVWTMVPKLDYLETNNDGVKKLVIGGLLGRLLRRLFGKSDEQERRQWRFIDESLKVHKAPVLEQLAIELGPGCDPVDVDVGKWIDKAVDTRVRLGLSSVVYKDDDSLARLLSSCPVLKHLAVERHDQDKVKIFNIQAPLLECLFYNYVELGAQYYGQDMDAGNLVINSPALKKIFIADHSRDSCSIENEPRLNKAMINLFSYPDVKFMTSLSSVMYLELVLSFQTLAWFNTINFSQLMDCKIILGQELDWLEPLMFLLQNSPNLKVLFIDKTFMEPAEEEESLSWNQPVSVPGCLSTHLEIFEWKGYGGRNQEREFVRYIFANSKCLQRAGFSLKRNKMMKELESMSRVSTSSQLLFSTQLEYFSLPDEMRL</sequence>
<dbReference type="CDD" id="cd22160">
    <property type="entry name" value="F-box_AtFBL13-like"/>
    <property type="match status" value="1"/>
</dbReference>
<protein>
    <recommendedName>
        <fullName evidence="1">F-box domain-containing protein</fullName>
    </recommendedName>
</protein>
<dbReference type="PANTHER" id="PTHR31900:SF34">
    <property type="entry name" value="EMB|CAB62440.1-RELATED"/>
    <property type="match status" value="1"/>
</dbReference>
<dbReference type="PANTHER" id="PTHR31900">
    <property type="entry name" value="F-BOX/RNI SUPERFAMILY PROTEIN-RELATED"/>
    <property type="match status" value="1"/>
</dbReference>
<proteinExistence type="predicted"/>
<dbReference type="InterPro" id="IPR053781">
    <property type="entry name" value="F-box_AtFBL13-like"/>
</dbReference>
<dbReference type="Gene3D" id="3.80.10.10">
    <property type="entry name" value="Ribonuclease Inhibitor"/>
    <property type="match status" value="1"/>
</dbReference>
<dbReference type="InterPro" id="IPR032675">
    <property type="entry name" value="LRR_dom_sf"/>
</dbReference>
<dbReference type="PROSITE" id="PS50181">
    <property type="entry name" value="FBOX"/>
    <property type="match status" value="1"/>
</dbReference>
<dbReference type="SMART" id="SM00579">
    <property type="entry name" value="FBD"/>
    <property type="match status" value="1"/>
</dbReference>
<name>A0AAU9SFW4_THLAR</name>